<dbReference type="PANTHER" id="PTHR10543">
    <property type="entry name" value="BETA-CAROTENE DIOXYGENASE"/>
    <property type="match status" value="1"/>
</dbReference>
<feature type="binding site" evidence="4">
    <location>
        <position position="103"/>
    </location>
    <ligand>
        <name>Fe cation</name>
        <dbReference type="ChEBI" id="CHEBI:24875"/>
        <note>catalytic</note>
    </ligand>
</feature>
<comment type="cofactor">
    <cofactor evidence="4">
        <name>Fe(2+)</name>
        <dbReference type="ChEBI" id="CHEBI:29033"/>
    </cofactor>
    <text evidence="4">Binds 1 Fe(2+) ion per subunit.</text>
</comment>
<dbReference type="EMBL" id="JBBPFD010000084">
    <property type="protein sequence ID" value="KAK7880531.1"/>
    <property type="molecule type" value="Genomic_DNA"/>
</dbReference>
<comment type="caution">
    <text evidence="6">The sequence shown here is derived from an EMBL/GenBank/DDBJ whole genome shotgun (WGS) entry which is preliminary data.</text>
</comment>
<evidence type="ECO:0000313" key="7">
    <source>
        <dbReference type="Proteomes" id="UP001460270"/>
    </source>
</evidence>
<keyword evidence="2 4" id="KW-0479">Metal-binding</keyword>
<dbReference type="Proteomes" id="UP001460270">
    <property type="component" value="Unassembled WGS sequence"/>
</dbReference>
<feature type="binding site" evidence="4">
    <location>
        <position position="167"/>
    </location>
    <ligand>
        <name>Fe cation</name>
        <dbReference type="ChEBI" id="CHEBI:24875"/>
        <note>catalytic</note>
    </ligand>
</feature>
<dbReference type="PANTHER" id="PTHR10543:SF86">
    <property type="entry name" value="BETA,BETA-CAROTENE 15,15'-MONOOXYGENASE"/>
    <property type="match status" value="1"/>
</dbReference>
<comment type="similarity">
    <text evidence="1 5">Belongs to the carotenoid oxygenase family.</text>
</comment>
<dbReference type="GO" id="GO:0042574">
    <property type="term" value="P:retinal metabolic process"/>
    <property type="evidence" value="ECO:0007669"/>
    <property type="project" value="TreeGrafter"/>
</dbReference>
<keyword evidence="7" id="KW-1185">Reference proteome</keyword>
<proteinExistence type="inferred from homology"/>
<name>A0AAW0MV80_9GOBI</name>
<evidence type="ECO:0000256" key="3">
    <source>
        <dbReference type="ARBA" id="ARBA00023004"/>
    </source>
</evidence>
<dbReference type="GO" id="GO:0046872">
    <property type="term" value="F:metal ion binding"/>
    <property type="evidence" value="ECO:0007669"/>
    <property type="project" value="UniProtKB-KW"/>
</dbReference>
<gene>
    <name evidence="6" type="ORF">WMY93_032833</name>
</gene>
<dbReference type="GO" id="GO:0003834">
    <property type="term" value="F:beta-carotene 15,15'-dioxygenase activity"/>
    <property type="evidence" value="ECO:0007669"/>
    <property type="project" value="TreeGrafter"/>
</dbReference>
<evidence type="ECO:0000256" key="4">
    <source>
        <dbReference type="PIRSR" id="PIRSR604294-1"/>
    </source>
</evidence>
<accession>A0AAW0MV80</accession>
<dbReference type="GO" id="GO:0016121">
    <property type="term" value="P:carotene catabolic process"/>
    <property type="evidence" value="ECO:0007669"/>
    <property type="project" value="TreeGrafter"/>
</dbReference>
<evidence type="ECO:0000256" key="2">
    <source>
        <dbReference type="ARBA" id="ARBA00022723"/>
    </source>
</evidence>
<evidence type="ECO:0000256" key="1">
    <source>
        <dbReference type="ARBA" id="ARBA00006787"/>
    </source>
</evidence>
<dbReference type="Pfam" id="PF03055">
    <property type="entry name" value="RPE65"/>
    <property type="match status" value="1"/>
</dbReference>
<keyword evidence="3 4" id="KW-0408">Iron</keyword>
<evidence type="ECO:0000313" key="6">
    <source>
        <dbReference type="EMBL" id="KAK7880531.1"/>
    </source>
</evidence>
<dbReference type="AlphaFoldDB" id="A0AAW0MV80"/>
<protein>
    <submittedName>
        <fullName evidence="6">Uncharacterized protein</fullName>
    </submittedName>
</protein>
<dbReference type="InterPro" id="IPR004294">
    <property type="entry name" value="Carotenoid_Oase"/>
</dbReference>
<dbReference type="GO" id="GO:0010436">
    <property type="term" value="F:carotenoid dioxygenase activity"/>
    <property type="evidence" value="ECO:0007669"/>
    <property type="project" value="TreeGrafter"/>
</dbReference>
<evidence type="ECO:0000256" key="5">
    <source>
        <dbReference type="RuleBase" id="RU003799"/>
    </source>
</evidence>
<reference evidence="7" key="1">
    <citation type="submission" date="2024-04" db="EMBL/GenBank/DDBJ databases">
        <title>Salinicola lusitanus LLJ914,a marine bacterium isolated from the Okinawa Trough.</title>
        <authorList>
            <person name="Li J."/>
        </authorList>
    </citation>
    <scope>NUCLEOTIDE SEQUENCE [LARGE SCALE GENOMIC DNA]</scope>
</reference>
<organism evidence="6 7">
    <name type="scientific">Mugilogobius chulae</name>
    <name type="common">yellowstripe goby</name>
    <dbReference type="NCBI Taxonomy" id="88201"/>
    <lineage>
        <taxon>Eukaryota</taxon>
        <taxon>Metazoa</taxon>
        <taxon>Chordata</taxon>
        <taxon>Craniata</taxon>
        <taxon>Vertebrata</taxon>
        <taxon>Euteleostomi</taxon>
        <taxon>Actinopterygii</taxon>
        <taxon>Neopterygii</taxon>
        <taxon>Teleostei</taxon>
        <taxon>Neoteleostei</taxon>
        <taxon>Acanthomorphata</taxon>
        <taxon>Gobiaria</taxon>
        <taxon>Gobiiformes</taxon>
        <taxon>Gobioidei</taxon>
        <taxon>Gobiidae</taxon>
        <taxon>Gobionellinae</taxon>
        <taxon>Mugilogobius</taxon>
    </lineage>
</organism>
<sequence>MSLTRDGCPLVLYESTETGVLCRLTETDVPGLTRDGCPLVLYESYKRRGCPLVLYESYKRRVSSGLYESHKRRCPLVFMSLTRDGCPLTNYRNHIALNLATAHPHYDEEGNTYNMGTAIMGLGKPKYVIFKVPHDASDPEGKKPALRKLQQVCSIPFRSLLFPSYFHSFGMTENYIVFVEQAFKLDMVKLATAYFRGVSWGSASSLTRTTLPSPLSADPLSLLTSLLFSPLTFSSFL</sequence>